<evidence type="ECO:0000256" key="1">
    <source>
        <dbReference type="SAM" id="Phobius"/>
    </source>
</evidence>
<name>A0A398B7Z0_9BACI</name>
<comment type="caution">
    <text evidence="2">The sequence shown here is derived from an EMBL/GenBank/DDBJ whole genome shotgun (WGS) entry which is preliminary data.</text>
</comment>
<dbReference type="InterPro" id="IPR009574">
    <property type="entry name" value="DUF1189"/>
</dbReference>
<feature type="transmembrane region" description="Helical" evidence="1">
    <location>
        <begin position="29"/>
        <end position="47"/>
    </location>
</feature>
<keyword evidence="3" id="KW-1185">Reference proteome</keyword>
<reference evidence="2 3" key="1">
    <citation type="submission" date="2018-08" db="EMBL/GenBank/DDBJ databases">
        <title>Bacillus jemisoniae sp. nov., Bacillus chryseoplanitiae sp. nov., Bacillus resnikiae sp. nov., and Bacillus frankliniae sp. nov., isolated from Viking spacecraft and associated surfaces.</title>
        <authorList>
            <person name="Seuylemezian A."/>
            <person name="Vaishampayan P."/>
        </authorList>
    </citation>
    <scope>NUCLEOTIDE SEQUENCE [LARGE SCALE GENOMIC DNA]</scope>
    <source>
        <strain evidence="2 3">JJ-247</strain>
    </source>
</reference>
<keyword evidence="1" id="KW-0812">Transmembrane</keyword>
<feature type="transmembrane region" description="Helical" evidence="1">
    <location>
        <begin position="157"/>
        <end position="190"/>
    </location>
</feature>
<protein>
    <submittedName>
        <fullName evidence="2">DUF1189 domain-containing protein</fullName>
    </submittedName>
</protein>
<evidence type="ECO:0000313" key="3">
    <source>
        <dbReference type="Proteomes" id="UP000265816"/>
    </source>
</evidence>
<evidence type="ECO:0000313" key="2">
    <source>
        <dbReference type="EMBL" id="RID83833.1"/>
    </source>
</evidence>
<feature type="transmembrane region" description="Helical" evidence="1">
    <location>
        <begin position="202"/>
        <end position="224"/>
    </location>
</feature>
<dbReference type="Pfam" id="PF06691">
    <property type="entry name" value="DUF1189"/>
    <property type="match status" value="1"/>
</dbReference>
<gene>
    <name evidence="2" type="ORF">D1970_14600</name>
</gene>
<dbReference type="OrthoDB" id="1903376at2"/>
<organism evidence="2 3">
    <name type="scientific">Mesobacillus zeae</name>
    <dbReference type="NCBI Taxonomy" id="1917180"/>
    <lineage>
        <taxon>Bacteria</taxon>
        <taxon>Bacillati</taxon>
        <taxon>Bacillota</taxon>
        <taxon>Bacilli</taxon>
        <taxon>Bacillales</taxon>
        <taxon>Bacillaceae</taxon>
        <taxon>Mesobacillus</taxon>
    </lineage>
</organism>
<dbReference type="EMBL" id="QWVT01000024">
    <property type="protein sequence ID" value="RID83833.1"/>
    <property type="molecule type" value="Genomic_DNA"/>
</dbReference>
<dbReference type="AlphaFoldDB" id="A0A398B7Z0"/>
<keyword evidence="1" id="KW-0472">Membrane</keyword>
<feature type="transmembrane region" description="Helical" evidence="1">
    <location>
        <begin position="230"/>
        <end position="247"/>
    </location>
</feature>
<accession>A0A398B7Z0</accession>
<keyword evidence="1" id="KW-1133">Transmembrane helix</keyword>
<dbReference type="RefSeq" id="WP_119113608.1">
    <property type="nucleotide sequence ID" value="NZ_CBCSEO010000005.1"/>
</dbReference>
<dbReference type="Proteomes" id="UP000265816">
    <property type="component" value="Unassembled WGS sequence"/>
</dbReference>
<sequence>MNIFKQYYKSLFSPKDIAMFRFQGIGKSILYVFLLTLIFSLPDMVYYSKEVATSVSAVKESFSEDVPSFVIEDGVLSSENKEPYSERKGDLGIVVDSSGALEPSDIRAMGETLAFLKNELVWTVGGKNETIPYTMFAGAPFSNKDVESFFTFANDSLAIFIPILVLTLYITYLGMKFIEVTFLAFFGLLLKNLAGRKLQYRHLWRMSAYSITMSTTFFTIMALLKTQVPSGFMINWFVSATILLLAIKEVPASKKAKKQ</sequence>
<proteinExistence type="predicted"/>